<dbReference type="InterPro" id="IPR000845">
    <property type="entry name" value="Nucleoside_phosphorylase_d"/>
</dbReference>
<feature type="binding site" evidence="3">
    <location>
        <begin position="53"/>
        <end position="54"/>
    </location>
    <ligand>
        <name>phosphate</name>
        <dbReference type="ChEBI" id="CHEBI:43474"/>
    </ligand>
</feature>
<comment type="caution">
    <text evidence="5">The sequence shown here is derived from an EMBL/GenBank/DDBJ whole genome shotgun (WGS) entry which is preliminary data.</text>
</comment>
<dbReference type="SUPFAM" id="SSF53167">
    <property type="entry name" value="Purine and uridine phosphorylases"/>
    <property type="match status" value="1"/>
</dbReference>
<feature type="binding site" evidence="3">
    <location>
        <position position="11"/>
    </location>
    <ligand>
        <name>phosphate</name>
        <dbReference type="ChEBI" id="CHEBI:43474"/>
    </ligand>
</feature>
<evidence type="ECO:0000256" key="1">
    <source>
        <dbReference type="ARBA" id="ARBA00022676"/>
    </source>
</evidence>
<feature type="binding site" evidence="3">
    <location>
        <position position="186"/>
    </location>
    <ligand>
        <name>substrate</name>
    </ligand>
</feature>
<comment type="miscellaneous">
    <text evidence="3">Although this enzyme belongs to the family of MTA phosphorylases based on sequence homology, it has been shown that conserved amino acid substitutions in the substrate binding pocket convert the substrate specificity of this enzyme from 6-aminopurines to 6-oxopurines.</text>
</comment>
<protein>
    <recommendedName>
        <fullName evidence="3">Probable 6-oxopurine nucleoside phosphorylase</fullName>
        <ecNumber evidence="3">2.4.2.1</ecNumber>
    </recommendedName>
    <alternativeName>
        <fullName evidence="3">Purine nucleoside phosphorylase</fullName>
        <shortName evidence="3">PNP</shortName>
    </alternativeName>
</protein>
<comment type="catalytic activity">
    <reaction evidence="3">
        <text>a purine D-ribonucleoside + phosphate = a purine nucleobase + alpha-D-ribose 1-phosphate</text>
        <dbReference type="Rhea" id="RHEA:19805"/>
        <dbReference type="ChEBI" id="CHEBI:26386"/>
        <dbReference type="ChEBI" id="CHEBI:43474"/>
        <dbReference type="ChEBI" id="CHEBI:57720"/>
        <dbReference type="ChEBI" id="CHEBI:142355"/>
        <dbReference type="EC" id="2.4.2.1"/>
    </reaction>
</comment>
<dbReference type="EMBL" id="PSNW01000001">
    <property type="protein sequence ID" value="PPE75817.1"/>
    <property type="molecule type" value="Genomic_DNA"/>
</dbReference>
<dbReference type="UniPathway" id="UPA00606"/>
<dbReference type="PANTHER" id="PTHR42679:SF2">
    <property type="entry name" value="S-METHYL-5'-THIOADENOSINE PHOSPHORYLASE"/>
    <property type="match status" value="1"/>
</dbReference>
<gene>
    <name evidence="5" type="ORF">C3942_02720</name>
</gene>
<evidence type="ECO:0000313" key="5">
    <source>
        <dbReference type="EMBL" id="PPE75817.1"/>
    </source>
</evidence>
<keyword evidence="1 3" id="KW-0328">Glycosyltransferase</keyword>
<name>A0A2S5TLJ1_9GAMM</name>
<comment type="caution">
    <text evidence="3">Lacks conserved residue(s) required for the propagation of feature annotation.</text>
</comment>
<comment type="pathway">
    <text evidence="3">Purine metabolism; purine nucleoside salvage.</text>
</comment>
<sequence length="247" mass="26558">MTTKIAVIGGTGMNQWPGLEIERRIELTTPYGAPSAPLLEGRVYGTRAIFLARHGEGHKLPPHAINYRANLWALREAGVQSIVAIAAVGAIAPWFEPGAVAVPQDIVDYTWGREHTYSDGREGSGLEHVEFTEPYSERLRQALIEAAGRAGVAMGAGIHGVTQGPRLESSAEIRRMQRDGCDMVGMTGMPEAALARELKLDYACLAVSVNWAAGVMGLGDIHAEIHQSIETGMGRVRAVLAESLPRL</sequence>
<dbReference type="Proteomes" id="UP000238220">
    <property type="component" value="Unassembled WGS sequence"/>
</dbReference>
<comment type="subunit">
    <text evidence="3">Homohexamer. Dimer of a homotrimer.</text>
</comment>
<dbReference type="HAMAP" id="MF_01963">
    <property type="entry name" value="MTAP"/>
    <property type="match status" value="1"/>
</dbReference>
<dbReference type="CDD" id="cd09010">
    <property type="entry name" value="MTAP_SsMTAPII_like_MTIP"/>
    <property type="match status" value="1"/>
</dbReference>
<dbReference type="GO" id="GO:0006166">
    <property type="term" value="P:purine ribonucleoside salvage"/>
    <property type="evidence" value="ECO:0007669"/>
    <property type="project" value="UniProtKB-UniRule"/>
</dbReference>
<organism evidence="5 6">
    <name type="scientific">Solimonas fluminis</name>
    <dbReference type="NCBI Taxonomy" id="2086571"/>
    <lineage>
        <taxon>Bacteria</taxon>
        <taxon>Pseudomonadati</taxon>
        <taxon>Pseudomonadota</taxon>
        <taxon>Gammaproteobacteria</taxon>
        <taxon>Nevskiales</taxon>
        <taxon>Nevskiaceae</taxon>
        <taxon>Solimonas</taxon>
    </lineage>
</organism>
<evidence type="ECO:0000313" key="6">
    <source>
        <dbReference type="Proteomes" id="UP000238220"/>
    </source>
</evidence>
<evidence type="ECO:0000256" key="2">
    <source>
        <dbReference type="ARBA" id="ARBA00022679"/>
    </source>
</evidence>
<dbReference type="InterPro" id="IPR010044">
    <property type="entry name" value="MTAP"/>
</dbReference>
<comment type="similarity">
    <text evidence="3">Belongs to the PNP/MTAP phosphorylase family. MTAP subfamily.</text>
</comment>
<comment type="function">
    <text evidence="3">Purine nucleoside phosphorylase which is highly specific for 6-oxopurine nucleosides. Cleaves guanosine or inosine to respective bases and sugar-1-phosphate molecules. Involved in purine salvage.</text>
</comment>
<dbReference type="AlphaFoldDB" id="A0A2S5TLJ1"/>
<dbReference type="RefSeq" id="WP_104228783.1">
    <property type="nucleotide sequence ID" value="NZ_PSNW01000001.1"/>
</dbReference>
<dbReference type="PANTHER" id="PTHR42679">
    <property type="entry name" value="S-METHYL-5'-THIOADENOSINE PHOSPHORYLASE"/>
    <property type="match status" value="1"/>
</dbReference>
<feature type="site" description="Important for substrate specificity" evidence="3">
    <location>
        <position position="222"/>
    </location>
</feature>
<evidence type="ECO:0000256" key="3">
    <source>
        <dbReference type="HAMAP-Rule" id="MF_01963"/>
    </source>
</evidence>
<keyword evidence="6" id="KW-1185">Reference proteome</keyword>
<dbReference type="NCBIfam" id="NF006599">
    <property type="entry name" value="PRK09136.1"/>
    <property type="match status" value="1"/>
</dbReference>
<dbReference type="InterPro" id="IPR035994">
    <property type="entry name" value="Nucleoside_phosphorylase_sf"/>
</dbReference>
<dbReference type="EC" id="2.4.2.1" evidence="3"/>
<dbReference type="GO" id="GO:0005829">
    <property type="term" value="C:cytosol"/>
    <property type="evidence" value="ECO:0007669"/>
    <property type="project" value="TreeGrafter"/>
</dbReference>
<reference evidence="5 6" key="1">
    <citation type="submission" date="2018-02" db="EMBL/GenBank/DDBJ databases">
        <title>Genome sequencing of Solimonas sp. HR-BB.</title>
        <authorList>
            <person name="Lee Y."/>
            <person name="Jeon C.O."/>
        </authorList>
    </citation>
    <scope>NUCLEOTIDE SEQUENCE [LARGE SCALE GENOMIC DNA]</scope>
    <source>
        <strain evidence="5 6">HR-BB</strain>
    </source>
</reference>
<accession>A0A2S5TLJ1</accession>
<keyword evidence="3" id="KW-0660">Purine salvage</keyword>
<feature type="binding site" evidence="3">
    <location>
        <position position="187"/>
    </location>
    <ligand>
        <name>phosphate</name>
        <dbReference type="ChEBI" id="CHEBI:43474"/>
    </ligand>
</feature>
<dbReference type="Gene3D" id="3.40.50.1580">
    <property type="entry name" value="Nucleoside phosphorylase domain"/>
    <property type="match status" value="1"/>
</dbReference>
<dbReference type="OrthoDB" id="1523230at2"/>
<feature type="domain" description="Nucleoside phosphorylase" evidence="4">
    <location>
        <begin position="4"/>
        <end position="243"/>
    </location>
</feature>
<feature type="site" description="Important for substrate specificity" evidence="3">
    <location>
        <position position="168"/>
    </location>
</feature>
<dbReference type="GO" id="GO:0017061">
    <property type="term" value="F:S-methyl-5-thioadenosine phosphorylase activity"/>
    <property type="evidence" value="ECO:0007669"/>
    <property type="project" value="InterPro"/>
</dbReference>
<dbReference type="GO" id="GO:0019509">
    <property type="term" value="P:L-methionine salvage from methylthioadenosine"/>
    <property type="evidence" value="ECO:0007669"/>
    <property type="project" value="TreeGrafter"/>
</dbReference>
<feature type="binding site" evidence="3">
    <location>
        <begin position="210"/>
        <end position="212"/>
    </location>
    <ligand>
        <name>substrate</name>
    </ligand>
</feature>
<evidence type="ECO:0000259" key="4">
    <source>
        <dbReference type="Pfam" id="PF01048"/>
    </source>
</evidence>
<proteinExistence type="inferred from homology"/>
<dbReference type="Pfam" id="PF01048">
    <property type="entry name" value="PNP_UDP_1"/>
    <property type="match status" value="1"/>
</dbReference>
<keyword evidence="2 3" id="KW-0808">Transferase</keyword>